<organism evidence="5 6">
    <name type="scientific">Lentilactobacillus curieae</name>
    <dbReference type="NCBI Taxonomy" id="1138822"/>
    <lineage>
        <taxon>Bacteria</taxon>
        <taxon>Bacillati</taxon>
        <taxon>Bacillota</taxon>
        <taxon>Bacilli</taxon>
        <taxon>Lactobacillales</taxon>
        <taxon>Lactobacillaceae</taxon>
        <taxon>Lentilactobacillus</taxon>
    </lineage>
</organism>
<keyword evidence="6" id="KW-1185">Reference proteome</keyword>
<dbReference type="NCBIfam" id="NF041000">
    <property type="entry name" value="ATPase_ComGA"/>
    <property type="match status" value="1"/>
</dbReference>
<dbReference type="OrthoDB" id="9808272at2"/>
<dbReference type="GO" id="GO:0016887">
    <property type="term" value="F:ATP hydrolysis activity"/>
    <property type="evidence" value="ECO:0007669"/>
    <property type="project" value="TreeGrafter"/>
</dbReference>
<dbReference type="Proteomes" id="UP000030361">
    <property type="component" value="Chromosome"/>
</dbReference>
<dbReference type="CDD" id="cd01129">
    <property type="entry name" value="PulE-GspE-like"/>
    <property type="match status" value="1"/>
</dbReference>
<evidence type="ECO:0000313" key="6">
    <source>
        <dbReference type="Proteomes" id="UP000030361"/>
    </source>
</evidence>
<dbReference type="InterPro" id="IPR027417">
    <property type="entry name" value="P-loop_NTPase"/>
</dbReference>
<gene>
    <name evidence="5" type="ORF">PL11_009730</name>
</gene>
<comment type="similarity">
    <text evidence="1">Belongs to the GSP E family.</text>
</comment>
<evidence type="ECO:0000259" key="4">
    <source>
        <dbReference type="Pfam" id="PF00437"/>
    </source>
</evidence>
<dbReference type="KEGG" id="lcu:PL11_009730"/>
<dbReference type="Gene3D" id="3.40.50.300">
    <property type="entry name" value="P-loop containing nucleotide triphosphate hydrolases"/>
    <property type="match status" value="1"/>
</dbReference>
<dbReference type="SUPFAM" id="SSF52540">
    <property type="entry name" value="P-loop containing nucleoside triphosphate hydrolases"/>
    <property type="match status" value="1"/>
</dbReference>
<dbReference type="PANTHER" id="PTHR30258">
    <property type="entry name" value="TYPE II SECRETION SYSTEM PROTEIN GSPE-RELATED"/>
    <property type="match status" value="1"/>
</dbReference>
<dbReference type="PANTHER" id="PTHR30258:SF2">
    <property type="entry name" value="COMG OPERON PROTEIN 1"/>
    <property type="match status" value="1"/>
</dbReference>
<sequence length="322" mass="36632">MDAKVFFNQMITKAIESKTSDIYFMWREDSYQVLFRGTKGLDGYLTLNMQNANQVINYCKYAAEMSISERRRPQAGRLSWHEENKKLSLRISTVGDVHSHESLVIRLIYDWQTTPAKFVNTEEYEKVSRLCQMRGLIVFPGPTGSGKTTTIYQLASSFSKQQIVMAIEDPVEVYQNDFLQLQVNNDAGLSYMELIKVGLRHRPDVFIIGEIRDFETANAAVQAALSGHLVLTTVHAQSPTGVIQRLLNLGIESGYLEQALTGIVYQRLLNTNSGSQKGIIVGHSYEELNHENYDWSTWQQYLQKGVAEDEVSIAEAEEHWYG</sequence>
<keyword evidence="3" id="KW-0067">ATP-binding</keyword>
<dbReference type="Pfam" id="PF00437">
    <property type="entry name" value="T2SSE"/>
    <property type="match status" value="1"/>
</dbReference>
<keyword evidence="2" id="KW-0547">Nucleotide-binding</keyword>
<evidence type="ECO:0000256" key="2">
    <source>
        <dbReference type="ARBA" id="ARBA00022741"/>
    </source>
</evidence>
<reference evidence="5 6" key="1">
    <citation type="journal article" date="2015" name="Genome Announc.">
        <title>Genome Sequence of Lactobacillus curieae CCTCC M 2011381T, a Novel Producer of Gamma-aminobutyric Acid.</title>
        <authorList>
            <person name="Wang Y."/>
            <person name="Wang Y."/>
            <person name="Lang C."/>
            <person name="Wei D."/>
            <person name="Xu P."/>
            <person name="Xie J."/>
        </authorList>
    </citation>
    <scope>NUCLEOTIDE SEQUENCE [LARGE SCALE GENOMIC DNA]</scope>
    <source>
        <strain evidence="5 6">CCTCC M 2011381</strain>
    </source>
</reference>
<dbReference type="eggNOG" id="COG2804">
    <property type="taxonomic scope" value="Bacteria"/>
</dbReference>
<dbReference type="GO" id="GO:0005886">
    <property type="term" value="C:plasma membrane"/>
    <property type="evidence" value="ECO:0007669"/>
    <property type="project" value="TreeGrafter"/>
</dbReference>
<accession>A0A1S6QKP7</accession>
<evidence type="ECO:0000256" key="1">
    <source>
        <dbReference type="ARBA" id="ARBA00006611"/>
    </source>
</evidence>
<dbReference type="GO" id="GO:0005524">
    <property type="term" value="F:ATP binding"/>
    <property type="evidence" value="ECO:0007669"/>
    <property type="project" value="UniProtKB-KW"/>
</dbReference>
<protein>
    <recommendedName>
        <fullName evidence="4">Bacterial type II secretion system protein E domain-containing protein</fullName>
    </recommendedName>
</protein>
<dbReference type="EMBL" id="CP018906">
    <property type="protein sequence ID" value="AQW22184.1"/>
    <property type="molecule type" value="Genomic_DNA"/>
</dbReference>
<dbReference type="AlphaFoldDB" id="A0A1S6QKP7"/>
<dbReference type="Gene3D" id="3.30.450.90">
    <property type="match status" value="1"/>
</dbReference>
<dbReference type="InterPro" id="IPR001482">
    <property type="entry name" value="T2SS/T4SS_dom"/>
</dbReference>
<dbReference type="InterPro" id="IPR047667">
    <property type="entry name" value="ATPase_ComGA"/>
</dbReference>
<proteinExistence type="inferred from homology"/>
<evidence type="ECO:0000313" key="5">
    <source>
        <dbReference type="EMBL" id="AQW22184.1"/>
    </source>
</evidence>
<feature type="domain" description="Bacterial type II secretion system protein E" evidence="4">
    <location>
        <begin position="6"/>
        <end position="275"/>
    </location>
</feature>
<name>A0A1S6QKP7_9LACO</name>
<evidence type="ECO:0000256" key="3">
    <source>
        <dbReference type="ARBA" id="ARBA00022840"/>
    </source>
</evidence>